<evidence type="ECO:0008006" key="4">
    <source>
        <dbReference type="Google" id="ProtNLM"/>
    </source>
</evidence>
<keyword evidence="1" id="KW-0472">Membrane</keyword>
<dbReference type="RefSeq" id="WP_406636961.1">
    <property type="nucleotide sequence ID" value="NZ_CP148033.1"/>
</dbReference>
<feature type="transmembrane region" description="Helical" evidence="1">
    <location>
        <begin position="6"/>
        <end position="25"/>
    </location>
</feature>
<accession>A0ABZ2R9M6</accession>
<dbReference type="Proteomes" id="UP001623384">
    <property type="component" value="Chromosome"/>
</dbReference>
<evidence type="ECO:0000313" key="3">
    <source>
        <dbReference type="Proteomes" id="UP001623384"/>
    </source>
</evidence>
<evidence type="ECO:0000256" key="1">
    <source>
        <dbReference type="SAM" id="Phobius"/>
    </source>
</evidence>
<name>A0ABZ2R9M6_9MICC</name>
<proteinExistence type="predicted"/>
<keyword evidence="3" id="KW-1185">Reference proteome</keyword>
<organism evidence="2 3">
    <name type="scientific">Pseudarthrobacter quantipunctorum</name>
    <dbReference type="NCBI Taxonomy" id="3128980"/>
    <lineage>
        <taxon>Bacteria</taxon>
        <taxon>Bacillati</taxon>
        <taxon>Actinomycetota</taxon>
        <taxon>Actinomycetes</taxon>
        <taxon>Micrococcales</taxon>
        <taxon>Micrococcaceae</taxon>
        <taxon>Pseudarthrobacter</taxon>
    </lineage>
</organism>
<sequence length="58" mass="6690">MNPVAAGIVLAVVGMALVILCAALVRRWSRENRAKYPERFSGPRRFFAINREPRRRLH</sequence>
<evidence type="ECO:0000313" key="2">
    <source>
        <dbReference type="EMBL" id="WXK94097.1"/>
    </source>
</evidence>
<keyword evidence="1" id="KW-1133">Transmembrane helix</keyword>
<keyword evidence="1" id="KW-0812">Transmembrane</keyword>
<protein>
    <recommendedName>
        <fullName evidence="4">Secreted protein</fullName>
    </recommendedName>
</protein>
<dbReference type="EMBL" id="CP148033">
    <property type="protein sequence ID" value="WXK94097.1"/>
    <property type="molecule type" value="Genomic_DNA"/>
</dbReference>
<reference evidence="2 3" key="1">
    <citation type="submission" date="2024-03" db="EMBL/GenBank/DDBJ databases">
        <title>Rhodococcus navarretei sp. nov. and Pseudarthrobacter quantumdoti sp. nov., two new species with the ability to biosynthesize Quantum Dots isolated from soil samples at Union Glacier, Antarctica.</title>
        <authorList>
            <person name="Vargas M."/>
        </authorList>
    </citation>
    <scope>NUCLEOTIDE SEQUENCE [LARGE SCALE GENOMIC DNA]</scope>
    <source>
        <strain evidence="2 3">RC-2-3</strain>
    </source>
</reference>
<gene>
    <name evidence="2" type="ORF">WHH00_04635</name>
</gene>